<dbReference type="OMA" id="MEMRADY"/>
<dbReference type="InterPro" id="IPR021183">
    <property type="entry name" value="NatA_aux_su"/>
</dbReference>
<evidence type="ECO:0000313" key="4">
    <source>
        <dbReference type="EMBL" id="RNE98964.1"/>
    </source>
</evidence>
<keyword evidence="1" id="KW-0677">Repeat</keyword>
<protein>
    <submittedName>
        <fullName evidence="4">Putative N-acetyltransferase subunit Nat1</fullName>
    </submittedName>
</protein>
<keyword evidence="2 3" id="KW-0802">TPR repeat</keyword>
<dbReference type="InterPro" id="IPR011990">
    <property type="entry name" value="TPR-like_helical_dom_sf"/>
</dbReference>
<dbReference type="Pfam" id="PF00515">
    <property type="entry name" value="TPR_1"/>
    <property type="match status" value="1"/>
</dbReference>
<dbReference type="RefSeq" id="XP_029234928.1">
    <property type="nucleotide sequence ID" value="XM_029385224.1"/>
</dbReference>
<organism evidence="4 5">
    <name type="scientific">Trypanosoma rangeli</name>
    <dbReference type="NCBI Taxonomy" id="5698"/>
    <lineage>
        <taxon>Eukaryota</taxon>
        <taxon>Discoba</taxon>
        <taxon>Euglenozoa</taxon>
        <taxon>Kinetoplastea</taxon>
        <taxon>Metakinetoplastina</taxon>
        <taxon>Trypanosomatida</taxon>
        <taxon>Trypanosomatidae</taxon>
        <taxon>Trypanosoma</taxon>
        <taxon>Herpetosoma</taxon>
    </lineage>
</organism>
<dbReference type="SMART" id="SM00028">
    <property type="entry name" value="TPR"/>
    <property type="match status" value="4"/>
</dbReference>
<dbReference type="Gene3D" id="1.25.40.1040">
    <property type="match status" value="1"/>
</dbReference>
<reference evidence="4 5" key="1">
    <citation type="journal article" date="2018" name="BMC Genomics">
        <title>Genomic comparison of Trypanosoma conorhini and Trypanosoma rangeli to Trypanosoma cruzi strains of high and low virulence.</title>
        <authorList>
            <person name="Bradwell K.R."/>
            <person name="Koparde V.N."/>
            <person name="Matveyev A.V."/>
            <person name="Serrano M.G."/>
            <person name="Alves J.M."/>
            <person name="Parikh H."/>
            <person name="Huang B."/>
            <person name="Lee V."/>
            <person name="Espinosa-Alvarez O."/>
            <person name="Ortiz P.A."/>
            <person name="Costa-Martins A.G."/>
            <person name="Teixeira M.M."/>
            <person name="Buck G.A."/>
        </authorList>
    </citation>
    <scope>NUCLEOTIDE SEQUENCE [LARGE SCALE GENOMIC DNA]</scope>
    <source>
        <strain evidence="4 5">AM80</strain>
    </source>
</reference>
<sequence>MTTTLPPAQQKLFEKLGHEFDAREYAKALRSADAILAVIPNHADTIAMKGLTLHYLDRREEGHSAIKEAIELNTYSTMAWHSLGLCHRAEKNYPEAIKAFKQAHQTDPSNPNVLRDLSSVCVQVRDWEQFVETRQKMVTLKAGVRANWVALSCGHRMLRHTELAAAVIDVMMAIMDAGDKAVEKSEVFLYLVELELSHNAPARALELLKKHDADIVDEEEKLFLRAKAHALLGQKTEAEKRYMELIGRGVSEADCIAAIARLRKIPLDAHRCPKRDEEKYLQILQQVIDVYPKCDYARRHLLDFVPIAEFRKRLCDYASVFIIKMIPSLFSVLKSLYKDSERAKEIGTVFLQWEDEIKRNDFSSFGGKPNPSYILWIWMYLSSHYCRLHQFDQAFHYINLAIDHTPTVELLYLMKAKIHARNQEFDEAAVNADKARQLDLQDKYLNGKAAKYFFRANRIEEAEARMQMFYKPSAVPGDTYLTALESQCAWYEREVGDAFFRKGDYISALGNYLMYEEHHKRNHAELLDFHNYVFRRCTMRAWFDVLARDDDLNGNKFFLKLCPRIVRTYLKVHEEGEEAVRAKHVSRPELAPCSDVEENKRLTQLRKEYYLGDVDLSNPLQKAERYLLPYLSHNLSSAEAHVLAFEFYTAVRRPLFVARELLSLAKLKDADTIDRIVSFERGLFAESASEMDSRVKNVIDEVLASAWEKLKEG</sequence>
<evidence type="ECO:0000313" key="5">
    <source>
        <dbReference type="Proteomes" id="UP000283634"/>
    </source>
</evidence>
<keyword evidence="5" id="KW-1185">Reference proteome</keyword>
<proteinExistence type="predicted"/>
<feature type="repeat" description="TPR" evidence="3">
    <location>
        <begin position="77"/>
        <end position="110"/>
    </location>
</feature>
<dbReference type="FunFam" id="1.25.40.1040:FF:000009">
    <property type="entry name" value="N-acetyltransferase subunit Nat1"/>
    <property type="match status" value="1"/>
</dbReference>
<dbReference type="PROSITE" id="PS50005">
    <property type="entry name" value="TPR"/>
    <property type="match status" value="1"/>
</dbReference>
<dbReference type="PIRSF" id="PIRSF000422">
    <property type="entry name" value="N-terminal-AcTrfase-A_aux_su"/>
    <property type="match status" value="1"/>
</dbReference>
<name>A0A422N0I1_TRYRA</name>
<dbReference type="GO" id="GO:0005737">
    <property type="term" value="C:cytoplasm"/>
    <property type="evidence" value="ECO:0007669"/>
    <property type="project" value="UniProtKB-ARBA"/>
</dbReference>
<keyword evidence="4" id="KW-0808">Transferase</keyword>
<dbReference type="SUPFAM" id="SSF48452">
    <property type="entry name" value="TPR-like"/>
    <property type="match status" value="2"/>
</dbReference>
<dbReference type="InterPro" id="IPR019734">
    <property type="entry name" value="TPR_rpt"/>
</dbReference>
<evidence type="ECO:0000256" key="3">
    <source>
        <dbReference type="PROSITE-ProRule" id="PRU00339"/>
    </source>
</evidence>
<evidence type="ECO:0000256" key="2">
    <source>
        <dbReference type="ARBA" id="ARBA00022803"/>
    </source>
</evidence>
<dbReference type="PANTHER" id="PTHR22767:SF2">
    <property type="entry name" value="N(ALPHA)-ACETYLTRANSFERASE 15_16, ISOFORM A"/>
    <property type="match status" value="1"/>
</dbReference>
<gene>
    <name evidence="4" type="ORF">TraAM80_08474</name>
</gene>
<dbReference type="AlphaFoldDB" id="A0A422N0I1"/>
<dbReference type="Pfam" id="PF12569">
    <property type="entry name" value="NatA_aux_su"/>
    <property type="match status" value="1"/>
</dbReference>
<dbReference type="VEuPathDB" id="TriTrypDB:TRSC58_01853"/>
<dbReference type="GO" id="GO:0016740">
    <property type="term" value="F:transferase activity"/>
    <property type="evidence" value="ECO:0007669"/>
    <property type="project" value="UniProtKB-KW"/>
</dbReference>
<evidence type="ECO:0000256" key="1">
    <source>
        <dbReference type="ARBA" id="ARBA00022737"/>
    </source>
</evidence>
<comment type="caution">
    <text evidence="4">The sequence shown here is derived from an EMBL/GenBank/DDBJ whole genome shotgun (WGS) entry which is preliminary data.</text>
</comment>
<dbReference type="Gene3D" id="1.25.40.1010">
    <property type="match status" value="1"/>
</dbReference>
<dbReference type="EMBL" id="MKGL01000421">
    <property type="protein sequence ID" value="RNE98964.1"/>
    <property type="molecule type" value="Genomic_DNA"/>
</dbReference>
<dbReference type="GeneID" id="40332407"/>
<dbReference type="OrthoDB" id="10263032at2759"/>
<dbReference type="PANTHER" id="PTHR22767">
    <property type="entry name" value="N-TERMINAL ACETYLTRANSFERASE-RELATED"/>
    <property type="match status" value="1"/>
</dbReference>
<accession>A0A422N0I1</accession>
<dbReference type="Proteomes" id="UP000283634">
    <property type="component" value="Unassembled WGS sequence"/>
</dbReference>